<protein>
    <submittedName>
        <fullName evidence="1">Uncharacterized protein</fullName>
    </submittedName>
</protein>
<dbReference type="EMBL" id="HACA01011151">
    <property type="protein sequence ID" value="CDW28512.1"/>
    <property type="molecule type" value="Transcribed_RNA"/>
</dbReference>
<reference evidence="1" key="1">
    <citation type="submission" date="2014-05" db="EMBL/GenBank/DDBJ databases">
        <authorList>
            <person name="Chronopoulou M."/>
        </authorList>
    </citation>
    <scope>NUCLEOTIDE SEQUENCE</scope>
    <source>
        <tissue evidence="1">Whole organism</tissue>
    </source>
</reference>
<accession>A0A0K2TS60</accession>
<evidence type="ECO:0000313" key="1">
    <source>
        <dbReference type="EMBL" id="CDW28512.1"/>
    </source>
</evidence>
<name>A0A0K2TS60_LEPSM</name>
<dbReference type="EMBL" id="HACA01011157">
    <property type="protein sequence ID" value="CDW28518.1"/>
    <property type="molecule type" value="Transcribed_RNA"/>
</dbReference>
<proteinExistence type="predicted"/>
<dbReference type="AlphaFoldDB" id="A0A0K2TS60"/>
<organism evidence="1">
    <name type="scientific">Lepeophtheirus salmonis</name>
    <name type="common">Salmon louse</name>
    <name type="synonym">Caligus salmonis</name>
    <dbReference type="NCBI Taxonomy" id="72036"/>
    <lineage>
        <taxon>Eukaryota</taxon>
        <taxon>Metazoa</taxon>
        <taxon>Ecdysozoa</taxon>
        <taxon>Arthropoda</taxon>
        <taxon>Crustacea</taxon>
        <taxon>Multicrustacea</taxon>
        <taxon>Hexanauplia</taxon>
        <taxon>Copepoda</taxon>
        <taxon>Siphonostomatoida</taxon>
        <taxon>Caligidae</taxon>
        <taxon>Lepeophtheirus</taxon>
    </lineage>
</organism>
<sequence length="49" mass="5770">MRQHIQSFSPLSSPISDNQYSFKICSELIHFLKMCHVGFKSKYHCIVRP</sequence>